<accession>A0A6J1ND40</accession>
<keyword evidence="8" id="KW-1185">Reference proteome</keyword>
<dbReference type="GO" id="GO:0022857">
    <property type="term" value="F:transmembrane transporter activity"/>
    <property type="evidence" value="ECO:0007669"/>
    <property type="project" value="InterPro"/>
</dbReference>
<proteinExistence type="predicted"/>
<dbReference type="InterPro" id="IPR011701">
    <property type="entry name" value="MFS"/>
</dbReference>
<dbReference type="KEGG" id="bany:112047911"/>
<feature type="transmembrane region" description="Helical" evidence="6">
    <location>
        <begin position="351"/>
        <end position="370"/>
    </location>
</feature>
<dbReference type="AlphaFoldDB" id="A0A6J1ND40"/>
<dbReference type="SUPFAM" id="SSF103473">
    <property type="entry name" value="MFS general substrate transporter"/>
    <property type="match status" value="1"/>
</dbReference>
<feature type="transmembrane region" description="Helical" evidence="6">
    <location>
        <begin position="469"/>
        <end position="487"/>
    </location>
</feature>
<dbReference type="GO" id="GO:0016020">
    <property type="term" value="C:membrane"/>
    <property type="evidence" value="ECO:0007669"/>
    <property type="project" value="UniProtKB-SubCell"/>
</dbReference>
<feature type="transmembrane region" description="Helical" evidence="6">
    <location>
        <begin position="120"/>
        <end position="137"/>
    </location>
</feature>
<dbReference type="Proteomes" id="UP001652582">
    <property type="component" value="Chromosome 10"/>
</dbReference>
<comment type="subcellular location">
    <subcellularLocation>
        <location evidence="1">Membrane</location>
        <topology evidence="1">Multi-pass membrane protein</topology>
    </subcellularLocation>
</comment>
<dbReference type="Gene3D" id="1.20.1250.20">
    <property type="entry name" value="MFS general substrate transporter like domains"/>
    <property type="match status" value="1"/>
</dbReference>
<evidence type="ECO:0000256" key="1">
    <source>
        <dbReference type="ARBA" id="ARBA00004141"/>
    </source>
</evidence>
<feature type="transmembrane region" description="Helical" evidence="6">
    <location>
        <begin position="285"/>
        <end position="309"/>
    </location>
</feature>
<evidence type="ECO:0000259" key="7">
    <source>
        <dbReference type="PROSITE" id="PS50850"/>
    </source>
</evidence>
<dbReference type="RefSeq" id="XP_023940976.1">
    <property type="nucleotide sequence ID" value="XM_024085208.2"/>
</dbReference>
<feature type="transmembrane region" description="Helical" evidence="6">
    <location>
        <begin position="438"/>
        <end position="457"/>
    </location>
</feature>
<dbReference type="OrthoDB" id="433512at2759"/>
<feature type="domain" description="Major facilitator superfamily (MFS) profile" evidence="7">
    <location>
        <begin position="23"/>
        <end position="492"/>
    </location>
</feature>
<evidence type="ECO:0000256" key="3">
    <source>
        <dbReference type="ARBA" id="ARBA00022692"/>
    </source>
</evidence>
<dbReference type="InterPro" id="IPR020846">
    <property type="entry name" value="MFS_dom"/>
</dbReference>
<dbReference type="InterPro" id="IPR036259">
    <property type="entry name" value="MFS_trans_sf"/>
</dbReference>
<dbReference type="GeneID" id="112047911"/>
<protein>
    <submittedName>
        <fullName evidence="9">Transporter svop-1</fullName>
    </submittedName>
</protein>
<gene>
    <name evidence="9" type="primary">LOC112047911</name>
</gene>
<feature type="transmembrane region" description="Helical" evidence="6">
    <location>
        <begin position="58"/>
        <end position="79"/>
    </location>
</feature>
<evidence type="ECO:0000256" key="5">
    <source>
        <dbReference type="ARBA" id="ARBA00023136"/>
    </source>
</evidence>
<dbReference type="PANTHER" id="PTHR23511:SF35">
    <property type="entry name" value="MAJOR FACILITATOR SUPERFAMILY (MFS) PROFILE DOMAIN-CONTAINING PROTEIN"/>
    <property type="match status" value="1"/>
</dbReference>
<evidence type="ECO:0000256" key="6">
    <source>
        <dbReference type="SAM" id="Phobius"/>
    </source>
</evidence>
<feature type="transmembrane region" description="Helical" evidence="6">
    <location>
        <begin position="21"/>
        <end position="46"/>
    </location>
</feature>
<feature type="transmembrane region" description="Helical" evidence="6">
    <location>
        <begin position="192"/>
        <end position="212"/>
    </location>
</feature>
<evidence type="ECO:0000256" key="4">
    <source>
        <dbReference type="ARBA" id="ARBA00022989"/>
    </source>
</evidence>
<reference evidence="9" key="1">
    <citation type="submission" date="2025-08" db="UniProtKB">
        <authorList>
            <consortium name="RefSeq"/>
        </authorList>
    </citation>
    <scope>IDENTIFICATION</scope>
</reference>
<keyword evidence="5 6" id="KW-0472">Membrane</keyword>
<evidence type="ECO:0000256" key="2">
    <source>
        <dbReference type="ARBA" id="ARBA00022448"/>
    </source>
</evidence>
<keyword evidence="4 6" id="KW-1133">Transmembrane helix</keyword>
<keyword evidence="3 6" id="KW-0812">Transmembrane</keyword>
<dbReference type="PROSITE" id="PS50850">
    <property type="entry name" value="MFS"/>
    <property type="match status" value="1"/>
</dbReference>
<name>A0A6J1ND40_BICAN</name>
<sequence length="501" mass="53977">MVAKSCMTFEEALDLTGFGKFNFLAMLVNMTLITGMAFEIMSVAYLVPASACELDTTVFQQGLMAGMPLLGIIATSHFWGYLADTRGRRKILSLCMVLAFVTGGATALSPNWIVFSVLKFLSSSAVAGTYALAVTLLSECTPQSKRSVLVALTSTIYLTSTGVMAVLSIPILQLSFAYDIPFLGISFTPWRLLNIIFSLACAVGAIGVYLSYESPRYLLRVGDEDKALEVLKGFFVINTGKSADEYNVGSLVLGEETGKITKGLWSSIVSQTIPLLKPPLLKNTIILSILFIIVYVGLNPFVVWLPFIADGVMKSIENGDDDLTFCQMLNSHQTAQNTTAVEVNDCSLNKFAMVTVFVISIMIASFNVVLSSIINYVGRKQMLMGIQLVAGVAGICVGVSDSWIASTVALIIFITGMLNFGMLSTFSVDIFPTYVKAMAVCVTLMLGRGSSVIGINILKNMLVNDCELAFYSFGGLTFAGGLIAFFLPGETKFKKADPSES</sequence>
<keyword evidence="2" id="KW-0813">Transport</keyword>
<evidence type="ECO:0000313" key="9">
    <source>
        <dbReference type="RefSeq" id="XP_023940976.1"/>
    </source>
</evidence>
<dbReference type="Pfam" id="PF07690">
    <property type="entry name" value="MFS_1"/>
    <property type="match status" value="1"/>
</dbReference>
<dbReference type="PANTHER" id="PTHR23511">
    <property type="entry name" value="SYNAPTIC VESICLE GLYCOPROTEIN 2"/>
    <property type="match status" value="1"/>
</dbReference>
<organism evidence="8 9">
    <name type="scientific">Bicyclus anynana</name>
    <name type="common">Squinting bush brown butterfly</name>
    <dbReference type="NCBI Taxonomy" id="110368"/>
    <lineage>
        <taxon>Eukaryota</taxon>
        <taxon>Metazoa</taxon>
        <taxon>Ecdysozoa</taxon>
        <taxon>Arthropoda</taxon>
        <taxon>Hexapoda</taxon>
        <taxon>Insecta</taxon>
        <taxon>Pterygota</taxon>
        <taxon>Neoptera</taxon>
        <taxon>Endopterygota</taxon>
        <taxon>Lepidoptera</taxon>
        <taxon>Glossata</taxon>
        <taxon>Ditrysia</taxon>
        <taxon>Papilionoidea</taxon>
        <taxon>Nymphalidae</taxon>
        <taxon>Satyrinae</taxon>
        <taxon>Satyrini</taxon>
        <taxon>Mycalesina</taxon>
        <taxon>Bicyclus</taxon>
    </lineage>
</organism>
<feature type="transmembrane region" description="Helical" evidence="6">
    <location>
        <begin position="149"/>
        <end position="172"/>
    </location>
</feature>
<evidence type="ECO:0000313" key="8">
    <source>
        <dbReference type="Proteomes" id="UP001652582"/>
    </source>
</evidence>
<feature type="transmembrane region" description="Helical" evidence="6">
    <location>
        <begin position="91"/>
        <end position="114"/>
    </location>
</feature>